<keyword evidence="3" id="KW-0547">Nucleotide-binding</keyword>
<dbReference type="PRINTS" id="PR00301">
    <property type="entry name" value="HEATSHOCK70"/>
</dbReference>
<dbReference type="GO" id="GO:0006508">
    <property type="term" value="P:proteolysis"/>
    <property type="evidence" value="ECO:0007669"/>
    <property type="project" value="InterPro"/>
</dbReference>
<dbReference type="InterPro" id="IPR029047">
    <property type="entry name" value="HSP70_peptide-bd_sf"/>
</dbReference>
<dbReference type="PROSITE" id="PS50222">
    <property type="entry name" value="EF_HAND_2"/>
    <property type="match status" value="1"/>
</dbReference>
<keyword evidence="5" id="KW-0346">Stress response</keyword>
<dbReference type="InterPro" id="IPR018247">
    <property type="entry name" value="EF_Hand_1_Ca_BS"/>
</dbReference>
<dbReference type="Gene3D" id="2.60.34.10">
    <property type="entry name" value="Substrate Binding Domain Of DNAk, Chain A, domain 1"/>
    <property type="match status" value="1"/>
</dbReference>
<dbReference type="Gene3D" id="3.90.640.10">
    <property type="entry name" value="Actin, Chain A, domain 4"/>
    <property type="match status" value="1"/>
</dbReference>
<evidence type="ECO:0000313" key="9">
    <source>
        <dbReference type="EMBL" id="SHM89666.1"/>
    </source>
</evidence>
<evidence type="ECO:0000256" key="4">
    <source>
        <dbReference type="ARBA" id="ARBA00022840"/>
    </source>
</evidence>
<dbReference type="InterPro" id="IPR013126">
    <property type="entry name" value="Hsp_70_fam"/>
</dbReference>
<dbReference type="OrthoDB" id="3649884at2"/>
<gene>
    <name evidence="9" type="ORF">SAMN05216499_11623</name>
</gene>
<dbReference type="AlphaFoldDB" id="A0A1M7MGY4"/>
<name>A0A1M7MGY4_9ACTN</name>
<dbReference type="GO" id="GO:0140662">
    <property type="term" value="F:ATP-dependent protein folding chaperone"/>
    <property type="evidence" value="ECO:0007669"/>
    <property type="project" value="InterPro"/>
</dbReference>
<dbReference type="SUPFAM" id="SSF100920">
    <property type="entry name" value="Heat shock protein 70kD (HSP70), peptide-binding domain"/>
    <property type="match status" value="1"/>
</dbReference>
<evidence type="ECO:0000256" key="2">
    <source>
        <dbReference type="ARBA" id="ARBA00022553"/>
    </source>
</evidence>
<dbReference type="Gene3D" id="3.30.420.40">
    <property type="match status" value="2"/>
</dbReference>
<dbReference type="PROSITE" id="PS00018">
    <property type="entry name" value="EF_HAND_1"/>
    <property type="match status" value="1"/>
</dbReference>
<keyword evidence="4" id="KW-0067">ATP-binding</keyword>
<organism evidence="9 10">
    <name type="scientific">Actinacidiphila paucisporea</name>
    <dbReference type="NCBI Taxonomy" id="310782"/>
    <lineage>
        <taxon>Bacteria</taxon>
        <taxon>Bacillati</taxon>
        <taxon>Actinomycetota</taxon>
        <taxon>Actinomycetes</taxon>
        <taxon>Kitasatosporales</taxon>
        <taxon>Streptomycetaceae</taxon>
        <taxon>Actinacidiphila</taxon>
    </lineage>
</organism>
<dbReference type="FunFam" id="3.30.420.40:FF:000071">
    <property type="entry name" value="Molecular chaperone DnaK"/>
    <property type="match status" value="1"/>
</dbReference>
<dbReference type="PROSITE" id="PS00329">
    <property type="entry name" value="HSP70_2"/>
    <property type="match status" value="1"/>
</dbReference>
<evidence type="ECO:0000259" key="8">
    <source>
        <dbReference type="PROSITE" id="PS50222"/>
    </source>
</evidence>
<dbReference type="Gene3D" id="3.40.50.1460">
    <property type="match status" value="1"/>
</dbReference>
<dbReference type="NCBIfam" id="NF047832">
    <property type="entry name" value="caspase_w_EACC1"/>
    <property type="match status" value="1"/>
</dbReference>
<dbReference type="STRING" id="310782.SAMN05216499_11623"/>
<dbReference type="PANTHER" id="PTHR19375">
    <property type="entry name" value="HEAT SHOCK PROTEIN 70KDA"/>
    <property type="match status" value="1"/>
</dbReference>
<dbReference type="SUPFAM" id="SSF52129">
    <property type="entry name" value="Caspase-like"/>
    <property type="match status" value="1"/>
</dbReference>
<evidence type="ECO:0000256" key="5">
    <source>
        <dbReference type="ARBA" id="ARBA00023016"/>
    </source>
</evidence>
<keyword evidence="10" id="KW-1185">Reference proteome</keyword>
<proteinExistence type="inferred from homology"/>
<keyword evidence="6" id="KW-0143">Chaperone</keyword>
<evidence type="ECO:0000313" key="10">
    <source>
        <dbReference type="Proteomes" id="UP000184111"/>
    </source>
</evidence>
<comment type="similarity">
    <text evidence="1">Belongs to the heat shock protein 70 family.</text>
</comment>
<feature type="region of interest" description="Disordered" evidence="7">
    <location>
        <begin position="329"/>
        <end position="352"/>
    </location>
</feature>
<dbReference type="Pfam" id="PF00012">
    <property type="entry name" value="HSP70"/>
    <property type="match status" value="2"/>
</dbReference>
<dbReference type="RefSeq" id="WP_073500802.1">
    <property type="nucleotide sequence ID" value="NZ_FRBI01000016.1"/>
</dbReference>
<feature type="domain" description="EF-hand" evidence="8">
    <location>
        <begin position="205"/>
        <end position="227"/>
    </location>
</feature>
<evidence type="ECO:0000256" key="7">
    <source>
        <dbReference type="SAM" id="MobiDB-lite"/>
    </source>
</evidence>
<keyword evidence="2" id="KW-0597">Phosphoprotein</keyword>
<sequence>MANHALIIANSTYDDHHFAFLPAAAADAAQLRSVLSDPDIGGFQVEVLVDVGQRAAMRALESFFTRAGRDDLLVLHLSLHGWKDVRNRLYFVMRDTERDYPGSTAVSADMVGTFMGESRSRRIVVLLDCCYSGAFTLNALRREAGTPTVDVAEPFAGNGRVVLTASTALQYSHEGEQDIRYSRTAAQPSVFTSAVIRGLADGSADLDGDGLISVDELYDFVHEQVRQRIDGQTPTLSVDSAQGTIYLARSPRHVDVDGLAEMRTAVLDSQPWKRIGSLHLIGHLLGSIREPTRDAARAALLGLIADSDREVASRAARLWDERGLGEIPVGRPARPARPSAPRKPIGSSGPAAGIDFGTTNSSIALLEGEDVRLVPNAEGALTTPSLVAVAADGEVLVGTAAKRQALANPDYTARSVKLRLGTDWSITRGAVRLAAEDVAELILRRLREDAEAYAGQPPGLTVMTVPANFDLLQRAAVVEAARRAGFDVQRVLNEPTAAALTYGLNREEDTTVLVFDLGGGTLDVSLIEVSHGVVEVKSTGGDAHLGGDDWDERIVQHLLRRVWDGYGLDLAQDIPARQRLQEAAEAAKVELSSASSATIRLPFLASTAHFPVHLDETLTRAEFESMTRDLLHRCRRPAEQAIRDAGLRSSDLDQVILTGGATRMPAIGDLVRRLTGGRQPYRGLIPEGIVSGAAVEAGVLTGGVKGVLLLDVVSATLGFETHGGTVAKVIERNTTIPTISRKLAATSTSGQTRMTLHVVEGESTIATGSRTLAVLDIPDLPPHPRGTPLIEVALDIDANSTLRVTARELRGRTDELSRRARELSEARTAAGGIRSDRSPEKERLLAKLAALEAEYLSDREWQVSIDRSSMTQAAALVNSPRWQPLRDLAPLTWEDADT</sequence>
<dbReference type="Pfam" id="PF00656">
    <property type="entry name" value="Peptidase_C14"/>
    <property type="match status" value="1"/>
</dbReference>
<dbReference type="FunFam" id="3.90.640.10:FF:000003">
    <property type="entry name" value="Molecular chaperone DnaK"/>
    <property type="match status" value="1"/>
</dbReference>
<dbReference type="SUPFAM" id="SSF53067">
    <property type="entry name" value="Actin-like ATPase domain"/>
    <property type="match status" value="2"/>
</dbReference>
<dbReference type="InterPro" id="IPR043129">
    <property type="entry name" value="ATPase_NBD"/>
</dbReference>
<evidence type="ECO:0000256" key="1">
    <source>
        <dbReference type="ARBA" id="ARBA00007381"/>
    </source>
</evidence>
<dbReference type="InterPro" id="IPR011600">
    <property type="entry name" value="Pept_C14_caspase"/>
</dbReference>
<evidence type="ECO:0000256" key="3">
    <source>
        <dbReference type="ARBA" id="ARBA00022741"/>
    </source>
</evidence>
<dbReference type="EMBL" id="FRBI01000016">
    <property type="protein sequence ID" value="SHM89666.1"/>
    <property type="molecule type" value="Genomic_DNA"/>
</dbReference>
<dbReference type="GO" id="GO:0005509">
    <property type="term" value="F:calcium ion binding"/>
    <property type="evidence" value="ECO:0007669"/>
    <property type="project" value="InterPro"/>
</dbReference>
<dbReference type="InterPro" id="IPR018181">
    <property type="entry name" value="Heat_shock_70_CS"/>
</dbReference>
<reference evidence="9 10" key="1">
    <citation type="submission" date="2016-11" db="EMBL/GenBank/DDBJ databases">
        <authorList>
            <person name="Jaros S."/>
            <person name="Januszkiewicz K."/>
            <person name="Wedrychowicz H."/>
        </authorList>
    </citation>
    <scope>NUCLEOTIDE SEQUENCE [LARGE SCALE GENOMIC DNA]</scope>
    <source>
        <strain evidence="9 10">CGMCC 4.2025</strain>
    </source>
</reference>
<accession>A0A1M7MGY4</accession>
<dbReference type="Proteomes" id="UP000184111">
    <property type="component" value="Unassembled WGS sequence"/>
</dbReference>
<dbReference type="PROSITE" id="PS01036">
    <property type="entry name" value="HSP70_3"/>
    <property type="match status" value="1"/>
</dbReference>
<evidence type="ECO:0000256" key="6">
    <source>
        <dbReference type="ARBA" id="ARBA00023186"/>
    </source>
</evidence>
<protein>
    <submittedName>
        <fullName evidence="9">Molecular chaperone DnaK</fullName>
    </submittedName>
</protein>
<dbReference type="InterPro" id="IPR002048">
    <property type="entry name" value="EF_hand_dom"/>
</dbReference>
<dbReference type="GO" id="GO:0004197">
    <property type="term" value="F:cysteine-type endopeptidase activity"/>
    <property type="evidence" value="ECO:0007669"/>
    <property type="project" value="InterPro"/>
</dbReference>
<dbReference type="InterPro" id="IPR029030">
    <property type="entry name" value="Caspase-like_dom_sf"/>
</dbReference>
<dbReference type="GO" id="GO:0005524">
    <property type="term" value="F:ATP binding"/>
    <property type="evidence" value="ECO:0007669"/>
    <property type="project" value="UniProtKB-KW"/>
</dbReference>